<protein>
    <submittedName>
        <fullName evidence="2">Uncharacterized protein</fullName>
    </submittedName>
</protein>
<name>A0A7R9WZJ1_9STRA</name>
<organism evidence="2">
    <name type="scientific">Craspedostauros australis</name>
    <dbReference type="NCBI Taxonomy" id="1486917"/>
    <lineage>
        <taxon>Eukaryota</taxon>
        <taxon>Sar</taxon>
        <taxon>Stramenopiles</taxon>
        <taxon>Ochrophyta</taxon>
        <taxon>Bacillariophyta</taxon>
        <taxon>Bacillariophyceae</taxon>
        <taxon>Bacillariophycidae</taxon>
        <taxon>Naviculales</taxon>
        <taxon>Naviculaceae</taxon>
        <taxon>Craspedostauros</taxon>
    </lineage>
</organism>
<proteinExistence type="predicted"/>
<feature type="region of interest" description="Disordered" evidence="1">
    <location>
        <begin position="1"/>
        <end position="38"/>
    </location>
</feature>
<dbReference type="AlphaFoldDB" id="A0A7R9WZJ1"/>
<evidence type="ECO:0000313" key="2">
    <source>
        <dbReference type="EMBL" id="CAD8339244.1"/>
    </source>
</evidence>
<dbReference type="EMBL" id="HBEF01018402">
    <property type="protein sequence ID" value="CAD8339244.1"/>
    <property type="molecule type" value="Transcribed_RNA"/>
</dbReference>
<accession>A0A7R9WZJ1</accession>
<reference evidence="2" key="1">
    <citation type="submission" date="2021-01" db="EMBL/GenBank/DDBJ databases">
        <authorList>
            <person name="Corre E."/>
            <person name="Pelletier E."/>
            <person name="Niang G."/>
            <person name="Scheremetjew M."/>
            <person name="Finn R."/>
            <person name="Kale V."/>
            <person name="Holt S."/>
            <person name="Cochrane G."/>
            <person name="Meng A."/>
            <person name="Brown T."/>
            <person name="Cohen L."/>
        </authorList>
    </citation>
    <scope>NUCLEOTIDE SEQUENCE</scope>
    <source>
        <strain evidence="2">CCMP3328</strain>
    </source>
</reference>
<evidence type="ECO:0000256" key="1">
    <source>
        <dbReference type="SAM" id="MobiDB-lite"/>
    </source>
</evidence>
<sequence>MTDSQSQTQQQQQQMQQPKPRQQQGRSKHGTCSAKSTKPSVRFAEMAELYEFDDYFDSKRQSLCWYSDGDYVRFEHNKQQDLRALRRVRNNPNLINPMKHCERGLESRMTKTALHQLVRRRHALTCAVLQEQYAQICSGIYDEDKLAAVSAKASFGPAMEALERGISYGIQNMERTQESPSAKRHKRSFSLDLEYESDTSSTVACSDEGSTFDAVRTDFKDSIRGSPQPKIPSWKQFLSDIFQSAPIEASVKPNDLQLYSPKLSKSSSRQEAQ</sequence>
<gene>
    <name evidence="2" type="ORF">CAUS1442_LOCUS11377</name>
</gene>
<feature type="compositionally biased region" description="Low complexity" evidence="1">
    <location>
        <begin position="1"/>
        <end position="24"/>
    </location>
</feature>